<feature type="transmembrane region" description="Helical" evidence="2">
    <location>
        <begin position="372"/>
        <end position="396"/>
    </location>
</feature>
<dbReference type="PANTHER" id="PTHR42024">
    <property type="entry name" value="AMINO ACID PERMEASE_ SLC12A DOMAIN-CONTAINING PROTEIN"/>
    <property type="match status" value="1"/>
</dbReference>
<accession>A0A423WYS2</accession>
<keyword evidence="2" id="KW-0812">Transmembrane</keyword>
<protein>
    <submittedName>
        <fullName evidence="3">Uncharacterized protein</fullName>
    </submittedName>
</protein>
<feature type="transmembrane region" description="Helical" evidence="2">
    <location>
        <begin position="270"/>
        <end position="291"/>
    </location>
</feature>
<comment type="caution">
    <text evidence="3">The sequence shown here is derived from an EMBL/GenBank/DDBJ whole genome shotgun (WGS) entry which is preliminary data.</text>
</comment>
<organism evidence="3 4">
    <name type="scientific">Cytospora leucostoma</name>
    <dbReference type="NCBI Taxonomy" id="1230097"/>
    <lineage>
        <taxon>Eukaryota</taxon>
        <taxon>Fungi</taxon>
        <taxon>Dikarya</taxon>
        <taxon>Ascomycota</taxon>
        <taxon>Pezizomycotina</taxon>
        <taxon>Sordariomycetes</taxon>
        <taxon>Sordariomycetidae</taxon>
        <taxon>Diaporthales</taxon>
        <taxon>Cytosporaceae</taxon>
        <taxon>Cytospora</taxon>
    </lineage>
</organism>
<dbReference type="Proteomes" id="UP000285146">
    <property type="component" value="Unassembled WGS sequence"/>
</dbReference>
<evidence type="ECO:0000313" key="4">
    <source>
        <dbReference type="Proteomes" id="UP000285146"/>
    </source>
</evidence>
<feature type="transmembrane region" description="Helical" evidence="2">
    <location>
        <begin position="297"/>
        <end position="318"/>
    </location>
</feature>
<dbReference type="OrthoDB" id="4838853at2759"/>
<dbReference type="PANTHER" id="PTHR42024:SF1">
    <property type="entry name" value="AMINO ACID PERMEASE_ SLC12A DOMAIN-CONTAINING PROTEIN"/>
    <property type="match status" value="1"/>
</dbReference>
<feature type="transmembrane region" description="Helical" evidence="2">
    <location>
        <begin position="402"/>
        <end position="425"/>
    </location>
</feature>
<dbReference type="EMBL" id="LKEB01000033">
    <property type="protein sequence ID" value="ROW08668.1"/>
    <property type="molecule type" value="Genomic_DNA"/>
</dbReference>
<sequence>MSANLGCLGTANARCLQRQLQTTRKAPQSDPFNESALRLMGLLTAASGMDDFGTKERTSDAGDTLTESPGVPIPTPDMDDYGTKEVALEAKPTETESPGIQGRDFAQADVATQNITHDAHPPTIYDDSGLDEPEDIFNRERDRLGLPHLKRKETVLAQKESHPWQHLGITLGLPMILLFDIIVPCIIYYTWYDRHRGRWKRACEAGGFSIHNCPTEKPEFDKDILGSAIASFGVGELWILFARIYRLFVHRDECAPLLSRNRWELDATSWVYGVAMLIALVPFVVGSTLVIPKLYLYGPSFIMAFLGVLMVVTTLHPFDIPIGINSQPRGSTLRPFIYYAAEDFIAVDGLQDREFRIRYNDRYETNPMFRKFFFNLTLWWTLGVCVYIGCVSAVIWTLEFHYAFGLSLGVLFSYIAIWAGVTLLWTKYEMKREHEAYLKQAGTV</sequence>
<evidence type="ECO:0000313" key="3">
    <source>
        <dbReference type="EMBL" id="ROW08668.1"/>
    </source>
</evidence>
<feature type="transmembrane region" description="Helical" evidence="2">
    <location>
        <begin position="167"/>
        <end position="191"/>
    </location>
</feature>
<feature type="region of interest" description="Disordered" evidence="1">
    <location>
        <begin position="50"/>
        <end position="78"/>
    </location>
</feature>
<reference evidence="3 4" key="1">
    <citation type="submission" date="2015-09" db="EMBL/GenBank/DDBJ databases">
        <title>Host preference determinants of Valsa canker pathogens revealed by comparative genomics.</title>
        <authorList>
            <person name="Yin Z."/>
            <person name="Huang L."/>
        </authorList>
    </citation>
    <scope>NUCLEOTIDE SEQUENCE [LARGE SCALE GENOMIC DNA]</scope>
    <source>
        <strain evidence="3 4">SXYLt</strain>
    </source>
</reference>
<name>A0A423WYS2_9PEZI</name>
<proteinExistence type="predicted"/>
<evidence type="ECO:0000256" key="2">
    <source>
        <dbReference type="SAM" id="Phobius"/>
    </source>
</evidence>
<dbReference type="AlphaFoldDB" id="A0A423WYS2"/>
<keyword evidence="2" id="KW-1133">Transmembrane helix</keyword>
<keyword evidence="4" id="KW-1185">Reference proteome</keyword>
<dbReference type="STRING" id="1230097.A0A423WYS2"/>
<dbReference type="InParanoid" id="A0A423WYS2"/>
<keyword evidence="2" id="KW-0472">Membrane</keyword>
<evidence type="ECO:0000256" key="1">
    <source>
        <dbReference type="SAM" id="MobiDB-lite"/>
    </source>
</evidence>
<gene>
    <name evidence="3" type="ORF">VPNG_06462</name>
</gene>